<gene>
    <name evidence="4" type="ORF">BJ987_005142</name>
</gene>
<sequence>MKVPENMPWTMAQAADQSGRVAVVTGSNTGIGLEIARALAARHATVVLACRNQTRAAAARDDILASAPDAKVFVVQLDTSSLESVAACAQVVRERWPVIDLLINNAGVMAREHAYTVDGFETDFGTNFLGHFALTGRLIDAVTAAPAGRVVTVSSITHRRRNAGLDFDDLACEREFDQAVAYARSKMASMTFMVELQRRLTASGARALSLAAHPGGVRTNILQQQNWLIQLVYHPRMTGLTGWFTQSPADGAQPILRAALDPNARGADFFGPGGRWELIGKPVPVAISRRAQDPATATRLWRAAEELTGVRFLHEFSRSDTDPSTSPDPDRNGRKR</sequence>
<dbReference type="CDD" id="cd05327">
    <property type="entry name" value="retinol-DH_like_SDR_c_like"/>
    <property type="match status" value="1"/>
</dbReference>
<dbReference type="RefSeq" id="WP_245366123.1">
    <property type="nucleotide sequence ID" value="NZ_JAGGMR010000001.1"/>
</dbReference>
<dbReference type="PRINTS" id="PR00081">
    <property type="entry name" value="GDHRDH"/>
</dbReference>
<evidence type="ECO:0000256" key="3">
    <source>
        <dbReference type="SAM" id="MobiDB-lite"/>
    </source>
</evidence>
<comment type="similarity">
    <text evidence="2">Belongs to the short-chain dehydrogenases/reductases (SDR) family.</text>
</comment>
<dbReference type="EMBL" id="JAGGMR010000001">
    <property type="protein sequence ID" value="MBP2192241.1"/>
    <property type="molecule type" value="Genomic_DNA"/>
</dbReference>
<dbReference type="PANTHER" id="PTHR43157">
    <property type="entry name" value="PHOSPHATIDYLINOSITOL-GLYCAN BIOSYNTHESIS CLASS F PROTEIN-RELATED"/>
    <property type="match status" value="1"/>
</dbReference>
<organism evidence="4 5">
    <name type="scientific">Nocardia goodfellowii</name>
    <dbReference type="NCBI Taxonomy" id="882446"/>
    <lineage>
        <taxon>Bacteria</taxon>
        <taxon>Bacillati</taxon>
        <taxon>Actinomycetota</taxon>
        <taxon>Actinomycetes</taxon>
        <taxon>Mycobacteriales</taxon>
        <taxon>Nocardiaceae</taxon>
        <taxon>Nocardia</taxon>
    </lineage>
</organism>
<evidence type="ECO:0000256" key="2">
    <source>
        <dbReference type="RuleBase" id="RU000363"/>
    </source>
</evidence>
<evidence type="ECO:0000313" key="5">
    <source>
        <dbReference type="Proteomes" id="UP001519325"/>
    </source>
</evidence>
<comment type="caution">
    <text evidence="4">The sequence shown here is derived from an EMBL/GenBank/DDBJ whole genome shotgun (WGS) entry which is preliminary data.</text>
</comment>
<protein>
    <submittedName>
        <fullName evidence="4">NAD(P)-dependent dehydrogenase (Short-subunit alcohol dehydrogenase family)</fullName>
    </submittedName>
</protein>
<reference evidence="4 5" key="1">
    <citation type="submission" date="2021-03" db="EMBL/GenBank/DDBJ databases">
        <title>Sequencing the genomes of 1000 actinobacteria strains.</title>
        <authorList>
            <person name="Klenk H.-P."/>
        </authorList>
    </citation>
    <scope>NUCLEOTIDE SEQUENCE [LARGE SCALE GENOMIC DNA]</scope>
    <source>
        <strain evidence="4 5">DSM 45516</strain>
    </source>
</reference>
<keyword evidence="1" id="KW-0560">Oxidoreductase</keyword>
<dbReference type="PRINTS" id="PR00080">
    <property type="entry name" value="SDRFAMILY"/>
</dbReference>
<accession>A0ABS4QKK4</accession>
<dbReference type="InterPro" id="IPR002347">
    <property type="entry name" value="SDR_fam"/>
</dbReference>
<dbReference type="SUPFAM" id="SSF51735">
    <property type="entry name" value="NAD(P)-binding Rossmann-fold domains"/>
    <property type="match status" value="1"/>
</dbReference>
<dbReference type="Gene3D" id="3.40.50.720">
    <property type="entry name" value="NAD(P)-binding Rossmann-like Domain"/>
    <property type="match status" value="1"/>
</dbReference>
<dbReference type="NCBIfam" id="NF004846">
    <property type="entry name" value="PRK06197.1"/>
    <property type="match status" value="1"/>
</dbReference>
<dbReference type="Proteomes" id="UP001519325">
    <property type="component" value="Unassembled WGS sequence"/>
</dbReference>
<feature type="region of interest" description="Disordered" evidence="3">
    <location>
        <begin position="314"/>
        <end position="336"/>
    </location>
</feature>
<evidence type="ECO:0000256" key="1">
    <source>
        <dbReference type="ARBA" id="ARBA00023002"/>
    </source>
</evidence>
<keyword evidence="5" id="KW-1185">Reference proteome</keyword>
<proteinExistence type="inferred from homology"/>
<dbReference type="PANTHER" id="PTHR43157:SF31">
    <property type="entry name" value="PHOSPHATIDYLINOSITOL-GLYCAN BIOSYNTHESIS CLASS F PROTEIN"/>
    <property type="match status" value="1"/>
</dbReference>
<name>A0ABS4QKK4_9NOCA</name>
<evidence type="ECO:0000313" key="4">
    <source>
        <dbReference type="EMBL" id="MBP2192241.1"/>
    </source>
</evidence>
<dbReference type="InterPro" id="IPR036291">
    <property type="entry name" value="NAD(P)-bd_dom_sf"/>
</dbReference>
<dbReference type="Pfam" id="PF00106">
    <property type="entry name" value="adh_short"/>
    <property type="match status" value="1"/>
</dbReference>